<accession>A0A1J1LUT9</accession>
<sequence>MLTVGSVFEGVEMGLKVDAMPWQAATPSLVGFCLKRKINTRSCVPVALRRI</sequence>
<dbReference type="EMBL" id="CZDF01000174">
    <property type="protein sequence ID" value="CUR35620.1"/>
    <property type="molecule type" value="Genomic_DNA"/>
</dbReference>
<protein>
    <submittedName>
        <fullName evidence="1">Uncharacterized protein</fullName>
    </submittedName>
</protein>
<evidence type="ECO:0000313" key="1">
    <source>
        <dbReference type="EMBL" id="CUR35620.1"/>
    </source>
</evidence>
<proteinExistence type="predicted"/>
<dbReference type="STRING" id="671072.PL9214670246"/>
<dbReference type="AlphaFoldDB" id="A0A1J1LUT9"/>
<dbReference type="Proteomes" id="UP000184315">
    <property type="component" value="Unassembled WGS sequence"/>
</dbReference>
<gene>
    <name evidence="1" type="ORF">PL9214670246</name>
</gene>
<organism evidence="1 2">
    <name type="scientific">Planktothrix tepida PCC 9214</name>
    <dbReference type="NCBI Taxonomy" id="671072"/>
    <lineage>
        <taxon>Bacteria</taxon>
        <taxon>Bacillati</taxon>
        <taxon>Cyanobacteriota</taxon>
        <taxon>Cyanophyceae</taxon>
        <taxon>Oscillatoriophycideae</taxon>
        <taxon>Oscillatoriales</taxon>
        <taxon>Microcoleaceae</taxon>
        <taxon>Planktothrix</taxon>
    </lineage>
</organism>
<reference evidence="2" key="1">
    <citation type="submission" date="2015-10" db="EMBL/GenBank/DDBJ databases">
        <authorList>
            <person name="Regsiter A."/>
            <person name="william w."/>
        </authorList>
    </citation>
    <scope>NUCLEOTIDE SEQUENCE [LARGE SCALE GENOMIC DNA]</scope>
</reference>
<name>A0A1J1LUT9_9CYAN</name>
<keyword evidence="2" id="KW-1185">Reference proteome</keyword>
<evidence type="ECO:0000313" key="2">
    <source>
        <dbReference type="Proteomes" id="UP000184315"/>
    </source>
</evidence>